<feature type="domain" description="Transposase DDE" evidence="1">
    <location>
        <begin position="18"/>
        <end position="66"/>
    </location>
</feature>
<dbReference type="InterPro" id="IPR025668">
    <property type="entry name" value="Tnp_DDE_dom"/>
</dbReference>
<proteinExistence type="predicted"/>
<name>A0A386HUD3_9BACT</name>
<dbReference type="EMBL" id="CP032489">
    <property type="protein sequence ID" value="AYD49050.1"/>
    <property type="molecule type" value="Genomic_DNA"/>
</dbReference>
<gene>
    <name evidence="2" type="ORF">D6B99_16365</name>
</gene>
<accession>A0A386HUD3</accession>
<sequence>MFLDIGKLFKYIYVEREYIIDSFPVKVCYNIRIRHCKILQGRVWHGHNASKREYFYGVKVQLLITSFYFPHEMCIVPVREHEVEVLRKMRLDLLAESILLPLLTRITN</sequence>
<dbReference type="Pfam" id="PF13612">
    <property type="entry name" value="DDE_Tnp_1_3"/>
    <property type="match status" value="1"/>
</dbReference>
<dbReference type="Proteomes" id="UP000266118">
    <property type="component" value="Chromosome"/>
</dbReference>
<evidence type="ECO:0000259" key="1">
    <source>
        <dbReference type="Pfam" id="PF13612"/>
    </source>
</evidence>
<dbReference type="KEGG" id="ark:D6B99_16365"/>
<evidence type="ECO:0000313" key="3">
    <source>
        <dbReference type="Proteomes" id="UP000266118"/>
    </source>
</evidence>
<protein>
    <recommendedName>
        <fullName evidence="1">Transposase DDE domain-containing protein</fullName>
    </recommendedName>
</protein>
<reference evidence="2 3" key="1">
    <citation type="submission" date="2018-09" db="EMBL/GenBank/DDBJ databases">
        <title>Arachidicoccus sp. nov., a bacterium isolated from soil.</title>
        <authorList>
            <person name="Weon H.-Y."/>
            <person name="Kwon S.-W."/>
            <person name="Lee S.A."/>
        </authorList>
    </citation>
    <scope>NUCLEOTIDE SEQUENCE [LARGE SCALE GENOMIC DNA]</scope>
    <source>
        <strain evidence="2 3">KIS59-12</strain>
    </source>
</reference>
<dbReference type="OrthoDB" id="706456at2"/>
<organism evidence="2 3">
    <name type="scientific">Arachidicoccus soli</name>
    <dbReference type="NCBI Taxonomy" id="2341117"/>
    <lineage>
        <taxon>Bacteria</taxon>
        <taxon>Pseudomonadati</taxon>
        <taxon>Bacteroidota</taxon>
        <taxon>Chitinophagia</taxon>
        <taxon>Chitinophagales</taxon>
        <taxon>Chitinophagaceae</taxon>
        <taxon>Arachidicoccus</taxon>
    </lineage>
</organism>
<keyword evidence="3" id="KW-1185">Reference proteome</keyword>
<evidence type="ECO:0000313" key="2">
    <source>
        <dbReference type="EMBL" id="AYD49050.1"/>
    </source>
</evidence>
<dbReference type="AlphaFoldDB" id="A0A386HUD3"/>